<dbReference type="Proteomes" id="UP001315967">
    <property type="component" value="Chromosome"/>
</dbReference>
<evidence type="ECO:0000313" key="2">
    <source>
        <dbReference type="Proteomes" id="UP001315967"/>
    </source>
</evidence>
<sequence length="366" mass="42280">MVASKKKFFILYLVCAFILSGCFPTDKRATIINEEEEIDSLQVLDEHVDLQLTDKVKIQGTVNIDFSQEFYNYQTNYYQFTKDDLMIIDSVLATDGEVYREEHNDFFYELYQLNDSKASIYPAILDYSKIGREWNFLVTSLLQVDNIYNLSSFDSDPYDLEQVTIAHAIKQANEVIEKLSLETMGDPQVFTLDFNILSEINQLRLKVKTELDQFDEHDQGQLLVYQLGIEGIPMGNGSFSLDNDGVFPYNGSNMIFIYTEDGLTWLSIDDAFARPVEKEEITNHISFEELQSLIIQEYGQIIGINAIVIDDIRIALLPEIKNIENFSFELKPYYQVRIISERSSGDKESTIMTIDYYSLSNGERYK</sequence>
<dbReference type="RefSeq" id="WP_313793845.1">
    <property type="nucleotide sequence ID" value="NZ_CP102453.1"/>
</dbReference>
<protein>
    <submittedName>
        <fullName evidence="1">Uncharacterized protein</fullName>
    </submittedName>
</protein>
<name>A0ABY5P6H2_9LACT</name>
<dbReference type="EMBL" id="CP102453">
    <property type="protein sequence ID" value="UUX34342.1"/>
    <property type="molecule type" value="Genomic_DNA"/>
</dbReference>
<accession>A0ABY5P6H2</accession>
<proteinExistence type="predicted"/>
<dbReference type="PROSITE" id="PS51257">
    <property type="entry name" value="PROKAR_LIPOPROTEIN"/>
    <property type="match status" value="1"/>
</dbReference>
<organism evidence="1 2">
    <name type="scientific">Fundicoccus culcitae</name>
    <dbReference type="NCBI Taxonomy" id="2969821"/>
    <lineage>
        <taxon>Bacteria</taxon>
        <taxon>Bacillati</taxon>
        <taxon>Bacillota</taxon>
        <taxon>Bacilli</taxon>
        <taxon>Lactobacillales</taxon>
        <taxon>Aerococcaceae</taxon>
        <taxon>Fundicoccus</taxon>
    </lineage>
</organism>
<keyword evidence="2" id="KW-1185">Reference proteome</keyword>
<gene>
    <name evidence="1" type="ORF">NRE15_01450</name>
</gene>
<reference evidence="1 2" key="1">
    <citation type="submission" date="2022-08" db="EMBL/GenBank/DDBJ databases">
        <title>Aerococcaceae sp. nov isolated from spoiled eye mask.</title>
        <authorList>
            <person name="Zhou G."/>
            <person name="Xie X.-B."/>
            <person name="Shi Q.-S."/>
            <person name="Wang Y.-S."/>
            <person name="Wen X."/>
            <person name="Peng H."/>
            <person name="Yang X.-J."/>
            <person name="Tao H.-B."/>
            <person name="Huang X.-M."/>
        </authorList>
    </citation>
    <scope>NUCLEOTIDE SEQUENCE [LARGE SCALE GENOMIC DNA]</scope>
    <source>
        <strain evidence="2">DM20194951</strain>
    </source>
</reference>
<evidence type="ECO:0000313" key="1">
    <source>
        <dbReference type="EMBL" id="UUX34342.1"/>
    </source>
</evidence>